<reference evidence="2 3" key="1">
    <citation type="submission" date="2014-04" db="EMBL/GenBank/DDBJ databases">
        <title>Evolutionary Origins and Diversification of the Mycorrhizal Mutualists.</title>
        <authorList>
            <consortium name="DOE Joint Genome Institute"/>
            <consortium name="Mycorrhizal Genomics Consortium"/>
            <person name="Kohler A."/>
            <person name="Kuo A."/>
            <person name="Nagy L.G."/>
            <person name="Floudas D."/>
            <person name="Copeland A."/>
            <person name="Barry K.W."/>
            <person name="Cichocki N."/>
            <person name="Veneault-Fourrey C."/>
            <person name="LaButti K."/>
            <person name="Lindquist E.A."/>
            <person name="Lipzen A."/>
            <person name="Lundell T."/>
            <person name="Morin E."/>
            <person name="Murat C."/>
            <person name="Riley R."/>
            <person name="Ohm R."/>
            <person name="Sun H."/>
            <person name="Tunlid A."/>
            <person name="Henrissat B."/>
            <person name="Grigoriev I.V."/>
            <person name="Hibbett D.S."/>
            <person name="Martin F."/>
        </authorList>
    </citation>
    <scope>NUCLEOTIDE SEQUENCE [LARGE SCALE GENOMIC DNA]</scope>
    <source>
        <strain evidence="2 3">Koide BX008</strain>
    </source>
</reference>
<accession>A0A0C2WW73</accession>
<dbReference type="Proteomes" id="UP000054549">
    <property type="component" value="Unassembled WGS sequence"/>
</dbReference>
<feature type="compositionally biased region" description="Polar residues" evidence="1">
    <location>
        <begin position="73"/>
        <end position="91"/>
    </location>
</feature>
<dbReference type="EMBL" id="KN818289">
    <property type="protein sequence ID" value="KIL61056.1"/>
    <property type="molecule type" value="Genomic_DNA"/>
</dbReference>
<evidence type="ECO:0000256" key="1">
    <source>
        <dbReference type="SAM" id="MobiDB-lite"/>
    </source>
</evidence>
<proteinExistence type="predicted"/>
<dbReference type="InParanoid" id="A0A0C2WW73"/>
<protein>
    <submittedName>
        <fullName evidence="2">Uncharacterized protein</fullName>
    </submittedName>
</protein>
<sequence>MSGIILVFSGEGFKFQIVSALHMVSFISSRRPWFNKFRNVLNATGSIEGIESLLRVNVERWRGRSPRCRPTDQPDSGSSGESETPENSTFENKLLSK</sequence>
<evidence type="ECO:0000313" key="2">
    <source>
        <dbReference type="EMBL" id="KIL61056.1"/>
    </source>
</evidence>
<dbReference type="AlphaFoldDB" id="A0A0C2WW73"/>
<gene>
    <name evidence="2" type="ORF">M378DRAFT_167408</name>
</gene>
<dbReference type="HOGENOM" id="CLU_2346229_0_0_1"/>
<evidence type="ECO:0000313" key="3">
    <source>
        <dbReference type="Proteomes" id="UP000054549"/>
    </source>
</evidence>
<feature type="region of interest" description="Disordered" evidence="1">
    <location>
        <begin position="63"/>
        <end position="97"/>
    </location>
</feature>
<organism evidence="2 3">
    <name type="scientific">Amanita muscaria (strain Koide BX008)</name>
    <dbReference type="NCBI Taxonomy" id="946122"/>
    <lineage>
        <taxon>Eukaryota</taxon>
        <taxon>Fungi</taxon>
        <taxon>Dikarya</taxon>
        <taxon>Basidiomycota</taxon>
        <taxon>Agaricomycotina</taxon>
        <taxon>Agaricomycetes</taxon>
        <taxon>Agaricomycetidae</taxon>
        <taxon>Agaricales</taxon>
        <taxon>Pluteineae</taxon>
        <taxon>Amanitaceae</taxon>
        <taxon>Amanita</taxon>
    </lineage>
</organism>
<keyword evidence="3" id="KW-1185">Reference proteome</keyword>
<name>A0A0C2WW73_AMAMK</name>